<keyword evidence="3" id="KW-0862">Zinc</keyword>
<feature type="compositionally biased region" description="Basic and acidic residues" evidence="5">
    <location>
        <begin position="222"/>
        <end position="235"/>
    </location>
</feature>
<dbReference type="PROSITE" id="PS51501">
    <property type="entry name" value="ZF_DNL"/>
    <property type="match status" value="1"/>
</dbReference>
<dbReference type="PANTHER" id="PTHR20922:SF13">
    <property type="entry name" value="DNL-TYPE ZINC FINGER PROTEIN"/>
    <property type="match status" value="1"/>
</dbReference>
<feature type="domain" description="DNL-type" evidence="6">
    <location>
        <begin position="116"/>
        <end position="211"/>
    </location>
</feature>
<dbReference type="AlphaFoldDB" id="A0A9N8DA69"/>
<sequence>MMIPRTFPARSIPSNRGVSSRMGIVSRKTHTISRLAKQPGKSSSILAFSTHAHRSFGCHHQHPHCCLPQRAIWTRYRALSSSSNAGGDDAKNKQAENTSDDDDKVSDEFQIPGAQAGGKKLAIVYTCNVCETRSIKQFSEHSYQNGVVLVRCPGCQNLHLIADRLGIFEGESYDIEKAMAKLGENVNVINDENVLEMSVEDLVGKDMLEKLASNQTEEGELATDKSGGEDEDKKK</sequence>
<comment type="caution">
    <text evidence="7">The sequence shown here is derived from an EMBL/GenBank/DDBJ whole genome shotgun (WGS) entry which is preliminary data.</text>
</comment>
<reference evidence="7" key="1">
    <citation type="submission" date="2020-06" db="EMBL/GenBank/DDBJ databases">
        <authorList>
            <consortium name="Plant Systems Biology data submission"/>
        </authorList>
    </citation>
    <scope>NUCLEOTIDE SEQUENCE</scope>
    <source>
        <strain evidence="7">D6</strain>
    </source>
</reference>
<evidence type="ECO:0000256" key="3">
    <source>
        <dbReference type="ARBA" id="ARBA00022833"/>
    </source>
</evidence>
<evidence type="ECO:0000256" key="1">
    <source>
        <dbReference type="ARBA" id="ARBA00022723"/>
    </source>
</evidence>
<dbReference type="Proteomes" id="UP001153069">
    <property type="component" value="Unassembled WGS sequence"/>
</dbReference>
<evidence type="ECO:0000256" key="5">
    <source>
        <dbReference type="SAM" id="MobiDB-lite"/>
    </source>
</evidence>
<evidence type="ECO:0000313" key="7">
    <source>
        <dbReference type="EMBL" id="CAB9497026.1"/>
    </source>
</evidence>
<name>A0A9N8DA69_9STRA</name>
<dbReference type="GO" id="GO:0005739">
    <property type="term" value="C:mitochondrion"/>
    <property type="evidence" value="ECO:0007669"/>
    <property type="project" value="TreeGrafter"/>
</dbReference>
<dbReference type="EMBL" id="CAICTM010000013">
    <property type="protein sequence ID" value="CAB9497026.1"/>
    <property type="molecule type" value="Genomic_DNA"/>
</dbReference>
<evidence type="ECO:0000259" key="6">
    <source>
        <dbReference type="PROSITE" id="PS51501"/>
    </source>
</evidence>
<dbReference type="GO" id="GO:0051087">
    <property type="term" value="F:protein-folding chaperone binding"/>
    <property type="evidence" value="ECO:0007669"/>
    <property type="project" value="TreeGrafter"/>
</dbReference>
<dbReference type="InterPro" id="IPR024158">
    <property type="entry name" value="Mt_import_TIM15"/>
</dbReference>
<dbReference type="OrthoDB" id="512667at2759"/>
<keyword evidence="1" id="KW-0479">Metal-binding</keyword>
<dbReference type="Pfam" id="PF05180">
    <property type="entry name" value="zf-DNL"/>
    <property type="match status" value="1"/>
</dbReference>
<dbReference type="PANTHER" id="PTHR20922">
    <property type="entry name" value="DNL-TYPE ZINC FINGER PROTEIN"/>
    <property type="match status" value="1"/>
</dbReference>
<organism evidence="7 8">
    <name type="scientific">Seminavis robusta</name>
    <dbReference type="NCBI Taxonomy" id="568900"/>
    <lineage>
        <taxon>Eukaryota</taxon>
        <taxon>Sar</taxon>
        <taxon>Stramenopiles</taxon>
        <taxon>Ochrophyta</taxon>
        <taxon>Bacillariophyta</taxon>
        <taxon>Bacillariophyceae</taxon>
        <taxon>Bacillariophycidae</taxon>
        <taxon>Naviculales</taxon>
        <taxon>Naviculaceae</taxon>
        <taxon>Seminavis</taxon>
    </lineage>
</organism>
<accession>A0A9N8DA69</accession>
<dbReference type="GO" id="GO:0030150">
    <property type="term" value="P:protein import into mitochondrial matrix"/>
    <property type="evidence" value="ECO:0007669"/>
    <property type="project" value="TreeGrafter"/>
</dbReference>
<feature type="region of interest" description="Disordered" evidence="5">
    <location>
        <begin position="212"/>
        <end position="235"/>
    </location>
</feature>
<keyword evidence="2 4" id="KW-0863">Zinc-finger</keyword>
<gene>
    <name evidence="7" type="ORF">SEMRO_13_G009840.1</name>
</gene>
<dbReference type="InterPro" id="IPR007853">
    <property type="entry name" value="Znf_DNL-typ"/>
</dbReference>
<keyword evidence="8" id="KW-1185">Reference proteome</keyword>
<evidence type="ECO:0000256" key="4">
    <source>
        <dbReference type="PROSITE-ProRule" id="PRU00834"/>
    </source>
</evidence>
<dbReference type="GO" id="GO:0008270">
    <property type="term" value="F:zinc ion binding"/>
    <property type="evidence" value="ECO:0007669"/>
    <property type="project" value="UniProtKB-KW"/>
</dbReference>
<protein>
    <submittedName>
        <fullName evidence="7">DNL-type zinc finger protein</fullName>
    </submittedName>
</protein>
<dbReference type="GO" id="GO:0050821">
    <property type="term" value="P:protein stabilization"/>
    <property type="evidence" value="ECO:0007669"/>
    <property type="project" value="TreeGrafter"/>
</dbReference>
<dbReference type="GO" id="GO:0006457">
    <property type="term" value="P:protein folding"/>
    <property type="evidence" value="ECO:0007669"/>
    <property type="project" value="TreeGrafter"/>
</dbReference>
<evidence type="ECO:0000313" key="8">
    <source>
        <dbReference type="Proteomes" id="UP001153069"/>
    </source>
</evidence>
<proteinExistence type="predicted"/>
<evidence type="ECO:0000256" key="2">
    <source>
        <dbReference type="ARBA" id="ARBA00022771"/>
    </source>
</evidence>
<feature type="region of interest" description="Disordered" evidence="5">
    <location>
        <begin position="82"/>
        <end position="109"/>
    </location>
</feature>